<keyword evidence="2" id="KW-0732">Signal</keyword>
<evidence type="ECO:0000256" key="2">
    <source>
        <dbReference type="SAM" id="SignalP"/>
    </source>
</evidence>
<proteinExistence type="predicted"/>
<feature type="signal peptide" evidence="2">
    <location>
        <begin position="1"/>
        <end position="25"/>
    </location>
</feature>
<feature type="region of interest" description="Disordered" evidence="1">
    <location>
        <begin position="185"/>
        <end position="242"/>
    </location>
</feature>
<dbReference type="Gene3D" id="3.30.457.10">
    <property type="entry name" value="Copper amine oxidase-like, N-terminal domain"/>
    <property type="match status" value="1"/>
</dbReference>
<evidence type="ECO:0000313" key="5">
    <source>
        <dbReference type="Proteomes" id="UP000184375"/>
    </source>
</evidence>
<organism evidence="4 5">
    <name type="scientific">Caldanaerovirga acetigignens</name>
    <dbReference type="NCBI Taxonomy" id="447595"/>
    <lineage>
        <taxon>Bacteria</taxon>
        <taxon>Bacillati</taxon>
        <taxon>Bacillota</taxon>
        <taxon>Clostridia</taxon>
        <taxon>Thermosediminibacterales</taxon>
        <taxon>Thermosediminibacteraceae</taxon>
        <taxon>Caldanaerovirga</taxon>
    </lineage>
</organism>
<gene>
    <name evidence="4" type="ORF">SAMN05660826_01544</name>
</gene>
<accession>A0A1M7KEP9</accession>
<dbReference type="SUPFAM" id="SSF55383">
    <property type="entry name" value="Copper amine oxidase, domain N"/>
    <property type="match status" value="1"/>
</dbReference>
<dbReference type="Pfam" id="PF07833">
    <property type="entry name" value="Cu_amine_oxidN1"/>
    <property type="match status" value="1"/>
</dbReference>
<dbReference type="OrthoDB" id="2083476at2"/>
<feature type="chain" id="PRO_5013088013" evidence="2">
    <location>
        <begin position="26"/>
        <end position="242"/>
    </location>
</feature>
<protein>
    <submittedName>
        <fullName evidence="4">Copper amine oxidase N-terminal domain-containing protein</fullName>
    </submittedName>
</protein>
<evidence type="ECO:0000256" key="1">
    <source>
        <dbReference type="SAM" id="MobiDB-lite"/>
    </source>
</evidence>
<dbReference type="EMBL" id="FRCR01000008">
    <property type="protein sequence ID" value="SHM63773.1"/>
    <property type="molecule type" value="Genomic_DNA"/>
</dbReference>
<keyword evidence="5" id="KW-1185">Reference proteome</keyword>
<dbReference type="AlphaFoldDB" id="A0A1M7KEP9"/>
<feature type="domain" description="Copper amine oxidase-like N-terminal" evidence="3">
    <location>
        <begin position="87"/>
        <end position="191"/>
    </location>
</feature>
<dbReference type="STRING" id="447595.SAMN05660826_01544"/>
<evidence type="ECO:0000259" key="3">
    <source>
        <dbReference type="Pfam" id="PF07833"/>
    </source>
</evidence>
<feature type="compositionally biased region" description="Acidic residues" evidence="1">
    <location>
        <begin position="187"/>
        <end position="198"/>
    </location>
</feature>
<dbReference type="InterPro" id="IPR012854">
    <property type="entry name" value="Cu_amine_oxidase-like_N"/>
</dbReference>
<evidence type="ECO:0000313" key="4">
    <source>
        <dbReference type="EMBL" id="SHM63773.1"/>
    </source>
</evidence>
<dbReference type="InterPro" id="IPR036582">
    <property type="entry name" value="Mao_N_sf"/>
</dbReference>
<dbReference type="RefSeq" id="WP_143156252.1">
    <property type="nucleotide sequence ID" value="NZ_FRCR01000008.1"/>
</dbReference>
<name>A0A1M7KEP9_9FIRM</name>
<feature type="compositionally biased region" description="Polar residues" evidence="1">
    <location>
        <begin position="213"/>
        <end position="230"/>
    </location>
</feature>
<reference evidence="5" key="1">
    <citation type="submission" date="2016-11" db="EMBL/GenBank/DDBJ databases">
        <authorList>
            <person name="Varghese N."/>
            <person name="Submissions S."/>
        </authorList>
    </citation>
    <scope>NUCLEOTIDE SEQUENCE [LARGE SCALE GENOMIC DNA]</scope>
    <source>
        <strain evidence="5">DSM 18802</strain>
    </source>
</reference>
<sequence length="242" mass="26946">MRRRAIRILSVSLIFLLIISSLAFAAPNPKGKGTEVKAKAEVKLQENNKLSNAGKEKKLQVQAENRTKEQAKISWGSMKKLRGRVRINNKEIKFDVPPVIKDGRTLIPIRAIMNGFGATVSWDEVAKAVYIEKGDVKITIVIGSTTVYVNDNPVTIDVPAQLIINRTFVPLRFISETLGKKVNYNPDTEDIDIEEPQETETSQENVAQEDVTQENITQESTSNQQTSEETAGQEPGTEIPQE</sequence>
<dbReference type="Proteomes" id="UP000184375">
    <property type="component" value="Unassembled WGS sequence"/>
</dbReference>